<protein>
    <submittedName>
        <fullName evidence="4">Phosphinothricin acetyltransferase</fullName>
    </submittedName>
</protein>
<accession>A0ABZ2SPT3</accession>
<keyword evidence="1" id="KW-0808">Transferase</keyword>
<keyword evidence="2" id="KW-0012">Acyltransferase</keyword>
<evidence type="ECO:0000259" key="3">
    <source>
        <dbReference type="PROSITE" id="PS51186"/>
    </source>
</evidence>
<evidence type="ECO:0000256" key="2">
    <source>
        <dbReference type="ARBA" id="ARBA00023315"/>
    </source>
</evidence>
<sequence>MKIELREMTATDWSQVYAIYRQGMETNLATFDIETLSYEEFDDERLPIGRLVALDGERVIGWTSLKQAYEKIPEYYGVAEVSIYIDQDYQGKGVATRLLENLIILSEEKGFWMLEADIFANNSGSILLHEKCGFRQVGYREKIGKDRFGVWRDTVLMERRSQKVGID</sequence>
<dbReference type="PANTHER" id="PTHR43072:SF23">
    <property type="entry name" value="UPF0039 PROTEIN C11D3.02C"/>
    <property type="match status" value="1"/>
</dbReference>
<dbReference type="Gene3D" id="3.40.630.30">
    <property type="match status" value="1"/>
</dbReference>
<dbReference type="RefSeq" id="WP_207940326.1">
    <property type="nucleotide sequence ID" value="NZ_CP147251.1"/>
</dbReference>
<reference evidence="4 5" key="2">
    <citation type="submission" date="2024-03" db="EMBL/GenBank/DDBJ databases">
        <title>The Genome Sequence of Enterococcus sp. DIV2402.</title>
        <authorList>
            <consortium name="The Broad Institute Genomics Platform"/>
            <consortium name="The Broad Institute Microbial Omics Core"/>
            <consortium name="The Broad Institute Genomic Center for Infectious Diseases"/>
            <person name="Earl A."/>
            <person name="Manson A."/>
            <person name="Gilmore M."/>
            <person name="Schwartman J."/>
            <person name="Shea T."/>
            <person name="Abouelleil A."/>
            <person name="Cao P."/>
            <person name="Chapman S."/>
            <person name="Cusick C."/>
            <person name="Young S."/>
            <person name="Neafsey D."/>
            <person name="Nusbaum C."/>
            <person name="Birren B."/>
        </authorList>
    </citation>
    <scope>NUCLEOTIDE SEQUENCE [LARGE SCALE GENOMIC DNA]</scope>
    <source>
        <strain evidence="4 5">DIV2402</strain>
    </source>
</reference>
<proteinExistence type="predicted"/>
<evidence type="ECO:0000313" key="5">
    <source>
        <dbReference type="Proteomes" id="UP000664701"/>
    </source>
</evidence>
<gene>
    <name evidence="4" type="ORF">DOK78_002191</name>
</gene>
<dbReference type="SUPFAM" id="SSF55729">
    <property type="entry name" value="Acyl-CoA N-acyltransferases (Nat)"/>
    <property type="match status" value="1"/>
</dbReference>
<dbReference type="CDD" id="cd04301">
    <property type="entry name" value="NAT_SF"/>
    <property type="match status" value="1"/>
</dbReference>
<name>A0ABZ2SPT3_9ENTE</name>
<dbReference type="PANTHER" id="PTHR43072">
    <property type="entry name" value="N-ACETYLTRANSFERASE"/>
    <property type="match status" value="1"/>
</dbReference>
<dbReference type="EMBL" id="CP147251">
    <property type="protein sequence ID" value="WYJ77553.1"/>
    <property type="molecule type" value="Genomic_DNA"/>
</dbReference>
<dbReference type="PROSITE" id="PS51186">
    <property type="entry name" value="GNAT"/>
    <property type="match status" value="1"/>
</dbReference>
<reference evidence="4 5" key="1">
    <citation type="submission" date="2021-03" db="EMBL/GenBank/DDBJ databases">
        <authorList>
            <person name="Gilmore M.S."/>
            <person name="Schwartzman J."/>
            <person name="Van Tyne D."/>
            <person name="Martin M."/>
            <person name="Earl A.M."/>
            <person name="Manson A.L."/>
            <person name="Straub T."/>
            <person name="Salamzade R."/>
            <person name="Saavedra J."/>
            <person name="Lebreton F."/>
            <person name="Prichula J."/>
            <person name="Schaufler K."/>
            <person name="Gaca A."/>
            <person name="Sgardioli B."/>
            <person name="Wagenaar J."/>
            <person name="Strong T."/>
        </authorList>
    </citation>
    <scope>NUCLEOTIDE SEQUENCE [LARGE SCALE GENOMIC DNA]</scope>
    <source>
        <strain evidence="4 5">DIV2402</strain>
    </source>
</reference>
<dbReference type="Pfam" id="PF00583">
    <property type="entry name" value="Acetyltransf_1"/>
    <property type="match status" value="1"/>
</dbReference>
<organism evidence="4 5">
    <name type="scientific">Candidatus Enterococcus lowellii</name>
    <dbReference type="NCBI Taxonomy" id="2230877"/>
    <lineage>
        <taxon>Bacteria</taxon>
        <taxon>Bacillati</taxon>
        <taxon>Bacillota</taxon>
        <taxon>Bacilli</taxon>
        <taxon>Lactobacillales</taxon>
        <taxon>Enterococcaceae</taxon>
        <taxon>Enterococcus</taxon>
    </lineage>
</organism>
<feature type="domain" description="N-acetyltransferase" evidence="3">
    <location>
        <begin position="3"/>
        <end position="162"/>
    </location>
</feature>
<evidence type="ECO:0000256" key="1">
    <source>
        <dbReference type="ARBA" id="ARBA00022679"/>
    </source>
</evidence>
<dbReference type="InterPro" id="IPR016181">
    <property type="entry name" value="Acyl_CoA_acyltransferase"/>
</dbReference>
<evidence type="ECO:0000313" key="4">
    <source>
        <dbReference type="EMBL" id="WYJ77553.1"/>
    </source>
</evidence>
<keyword evidence="5" id="KW-1185">Reference proteome</keyword>
<dbReference type="Proteomes" id="UP000664701">
    <property type="component" value="Chromosome"/>
</dbReference>
<dbReference type="InterPro" id="IPR000182">
    <property type="entry name" value="GNAT_dom"/>
</dbReference>